<dbReference type="InterPro" id="IPR050398">
    <property type="entry name" value="HssS/ArlS-like"/>
</dbReference>
<dbReference type="GO" id="GO:0005886">
    <property type="term" value="C:plasma membrane"/>
    <property type="evidence" value="ECO:0007669"/>
    <property type="project" value="UniProtKB-SubCell"/>
</dbReference>
<name>A0A4R5KL00_9BACL</name>
<dbReference type="InterPro" id="IPR005467">
    <property type="entry name" value="His_kinase_dom"/>
</dbReference>
<dbReference type="FunFam" id="3.30.565.10:FF:000023">
    <property type="entry name" value="PAS domain-containing sensor histidine kinase"/>
    <property type="match status" value="1"/>
</dbReference>
<dbReference type="Pfam" id="PF02518">
    <property type="entry name" value="HATPase_c"/>
    <property type="match status" value="1"/>
</dbReference>
<dbReference type="PANTHER" id="PTHR45528:SF1">
    <property type="entry name" value="SENSOR HISTIDINE KINASE CPXA"/>
    <property type="match status" value="1"/>
</dbReference>
<dbReference type="AlphaFoldDB" id="A0A4R5KL00"/>
<evidence type="ECO:0000313" key="19">
    <source>
        <dbReference type="Proteomes" id="UP000295636"/>
    </source>
</evidence>
<evidence type="ECO:0000256" key="7">
    <source>
        <dbReference type="ARBA" id="ARBA00022679"/>
    </source>
</evidence>
<reference evidence="18 19" key="1">
    <citation type="submission" date="2019-03" db="EMBL/GenBank/DDBJ databases">
        <title>This is whole genome sequence of Paenibacillus sp MS74 strain.</title>
        <authorList>
            <person name="Trinh H.N."/>
        </authorList>
    </citation>
    <scope>NUCLEOTIDE SEQUENCE [LARGE SCALE GENOMIC DNA]</scope>
    <source>
        <strain evidence="18 19">MS74</strain>
    </source>
</reference>
<gene>
    <name evidence="18" type="ORF">E1757_21050</name>
</gene>
<dbReference type="EMBL" id="SMRT01000011">
    <property type="protein sequence ID" value="TDF95217.1"/>
    <property type="molecule type" value="Genomic_DNA"/>
</dbReference>
<dbReference type="PROSITE" id="PS50109">
    <property type="entry name" value="HIS_KIN"/>
    <property type="match status" value="1"/>
</dbReference>
<protein>
    <recommendedName>
        <fullName evidence="4">histidine kinase</fullName>
        <ecNumber evidence="4">2.7.13.3</ecNumber>
    </recommendedName>
</protein>
<dbReference type="Gene3D" id="1.10.8.500">
    <property type="entry name" value="HAMP domain in histidine kinase"/>
    <property type="match status" value="1"/>
</dbReference>
<dbReference type="InterPro" id="IPR003594">
    <property type="entry name" value="HATPase_dom"/>
</dbReference>
<dbReference type="PANTHER" id="PTHR45528">
    <property type="entry name" value="SENSOR HISTIDINE KINASE CPXA"/>
    <property type="match status" value="1"/>
</dbReference>
<organism evidence="18 19">
    <name type="scientific">Paenibacillus piri</name>
    <dbReference type="NCBI Taxonomy" id="2547395"/>
    <lineage>
        <taxon>Bacteria</taxon>
        <taxon>Bacillati</taxon>
        <taxon>Bacillota</taxon>
        <taxon>Bacilli</taxon>
        <taxon>Bacillales</taxon>
        <taxon>Paenibacillaceae</taxon>
        <taxon>Paenibacillus</taxon>
    </lineage>
</organism>
<dbReference type="CDD" id="cd06225">
    <property type="entry name" value="HAMP"/>
    <property type="match status" value="1"/>
</dbReference>
<evidence type="ECO:0000256" key="1">
    <source>
        <dbReference type="ARBA" id="ARBA00000085"/>
    </source>
</evidence>
<comment type="subcellular location">
    <subcellularLocation>
        <location evidence="3">Cell membrane</location>
        <topology evidence="3">Multi-pass membrane protein</topology>
    </subcellularLocation>
    <subcellularLocation>
        <location evidence="2">Membrane raft</location>
        <topology evidence="2">Multi-pass membrane protein</topology>
    </subcellularLocation>
</comment>
<keyword evidence="14 15" id="KW-0472">Membrane</keyword>
<keyword evidence="12 15" id="KW-1133">Transmembrane helix</keyword>
<evidence type="ECO:0000256" key="9">
    <source>
        <dbReference type="ARBA" id="ARBA00022741"/>
    </source>
</evidence>
<dbReference type="PROSITE" id="PS50885">
    <property type="entry name" value="HAMP"/>
    <property type="match status" value="1"/>
</dbReference>
<evidence type="ECO:0000313" key="18">
    <source>
        <dbReference type="EMBL" id="TDF95217.1"/>
    </source>
</evidence>
<feature type="domain" description="Histidine kinase" evidence="16">
    <location>
        <begin position="258"/>
        <end position="474"/>
    </location>
</feature>
<dbReference type="GO" id="GO:0045121">
    <property type="term" value="C:membrane raft"/>
    <property type="evidence" value="ECO:0007669"/>
    <property type="project" value="UniProtKB-SubCell"/>
</dbReference>
<evidence type="ECO:0000256" key="10">
    <source>
        <dbReference type="ARBA" id="ARBA00022777"/>
    </source>
</evidence>
<keyword evidence="13" id="KW-0902">Two-component regulatory system</keyword>
<dbReference type="InterPro" id="IPR036097">
    <property type="entry name" value="HisK_dim/P_sf"/>
</dbReference>
<dbReference type="InterPro" id="IPR004358">
    <property type="entry name" value="Sig_transdc_His_kin-like_C"/>
</dbReference>
<dbReference type="SMART" id="SM00304">
    <property type="entry name" value="HAMP"/>
    <property type="match status" value="1"/>
</dbReference>
<dbReference type="CDD" id="cd16922">
    <property type="entry name" value="HATPase_EvgS-ArcB-TorS-like"/>
    <property type="match status" value="1"/>
</dbReference>
<evidence type="ECO:0000259" key="17">
    <source>
        <dbReference type="PROSITE" id="PS50885"/>
    </source>
</evidence>
<keyword evidence="5" id="KW-1003">Cell membrane</keyword>
<evidence type="ECO:0000256" key="3">
    <source>
        <dbReference type="ARBA" id="ARBA00004651"/>
    </source>
</evidence>
<keyword evidence="6" id="KW-0597">Phosphoprotein</keyword>
<evidence type="ECO:0000256" key="15">
    <source>
        <dbReference type="SAM" id="Phobius"/>
    </source>
</evidence>
<comment type="catalytic activity">
    <reaction evidence="1">
        <text>ATP + protein L-histidine = ADP + protein N-phospho-L-histidine.</text>
        <dbReference type="EC" id="2.7.13.3"/>
    </reaction>
</comment>
<keyword evidence="9" id="KW-0547">Nucleotide-binding</keyword>
<accession>A0A4R5KL00</accession>
<keyword evidence="19" id="KW-1185">Reference proteome</keyword>
<dbReference type="SUPFAM" id="SSF55874">
    <property type="entry name" value="ATPase domain of HSP90 chaperone/DNA topoisomerase II/histidine kinase"/>
    <property type="match status" value="1"/>
</dbReference>
<feature type="transmembrane region" description="Helical" evidence="15">
    <location>
        <begin position="12"/>
        <end position="34"/>
    </location>
</feature>
<dbReference type="InterPro" id="IPR003661">
    <property type="entry name" value="HisK_dim/P_dom"/>
</dbReference>
<proteinExistence type="predicted"/>
<keyword evidence="10 18" id="KW-0418">Kinase</keyword>
<dbReference type="Pfam" id="PF00672">
    <property type="entry name" value="HAMP"/>
    <property type="match status" value="1"/>
</dbReference>
<dbReference type="FunFam" id="1.10.287.130:FF:000001">
    <property type="entry name" value="Two-component sensor histidine kinase"/>
    <property type="match status" value="1"/>
</dbReference>
<keyword evidence="7" id="KW-0808">Transferase</keyword>
<dbReference type="GO" id="GO:0000155">
    <property type="term" value="F:phosphorelay sensor kinase activity"/>
    <property type="evidence" value="ECO:0007669"/>
    <property type="project" value="InterPro"/>
</dbReference>
<evidence type="ECO:0000256" key="2">
    <source>
        <dbReference type="ARBA" id="ARBA00004314"/>
    </source>
</evidence>
<evidence type="ECO:0000259" key="16">
    <source>
        <dbReference type="PROSITE" id="PS50109"/>
    </source>
</evidence>
<dbReference type="Gene3D" id="1.10.287.130">
    <property type="match status" value="1"/>
</dbReference>
<evidence type="ECO:0000256" key="12">
    <source>
        <dbReference type="ARBA" id="ARBA00022989"/>
    </source>
</evidence>
<comment type="caution">
    <text evidence="18">The sequence shown here is derived from an EMBL/GenBank/DDBJ whole genome shotgun (WGS) entry which is preliminary data.</text>
</comment>
<dbReference type="Proteomes" id="UP000295636">
    <property type="component" value="Unassembled WGS sequence"/>
</dbReference>
<dbReference type="InterPro" id="IPR003660">
    <property type="entry name" value="HAMP_dom"/>
</dbReference>
<dbReference type="Gene3D" id="3.30.450.20">
    <property type="entry name" value="PAS domain"/>
    <property type="match status" value="1"/>
</dbReference>
<dbReference type="Gene3D" id="3.30.565.10">
    <property type="entry name" value="Histidine kinase-like ATPase, C-terminal domain"/>
    <property type="match status" value="1"/>
</dbReference>
<feature type="domain" description="HAMP" evidence="17">
    <location>
        <begin position="191"/>
        <end position="243"/>
    </location>
</feature>
<dbReference type="SUPFAM" id="SSF47384">
    <property type="entry name" value="Homodimeric domain of signal transducing histidine kinase"/>
    <property type="match status" value="1"/>
</dbReference>
<evidence type="ECO:0000256" key="6">
    <source>
        <dbReference type="ARBA" id="ARBA00022553"/>
    </source>
</evidence>
<dbReference type="GO" id="GO:0005524">
    <property type="term" value="F:ATP binding"/>
    <property type="evidence" value="ECO:0007669"/>
    <property type="project" value="UniProtKB-KW"/>
</dbReference>
<keyword evidence="8 15" id="KW-0812">Transmembrane</keyword>
<evidence type="ECO:0000256" key="5">
    <source>
        <dbReference type="ARBA" id="ARBA00022475"/>
    </source>
</evidence>
<dbReference type="Pfam" id="PF00512">
    <property type="entry name" value="HisKA"/>
    <property type="match status" value="1"/>
</dbReference>
<dbReference type="PRINTS" id="PR00344">
    <property type="entry name" value="BCTRLSENSOR"/>
</dbReference>
<dbReference type="EC" id="2.7.13.3" evidence="4"/>
<dbReference type="InterPro" id="IPR036890">
    <property type="entry name" value="HATPase_C_sf"/>
</dbReference>
<dbReference type="SMART" id="SM00387">
    <property type="entry name" value="HATPase_c"/>
    <property type="match status" value="1"/>
</dbReference>
<evidence type="ECO:0000256" key="11">
    <source>
        <dbReference type="ARBA" id="ARBA00022840"/>
    </source>
</evidence>
<keyword evidence="11" id="KW-0067">ATP-binding</keyword>
<dbReference type="SMART" id="SM00388">
    <property type="entry name" value="HisKA"/>
    <property type="match status" value="1"/>
</dbReference>
<sequence length="478" mass="53669">MFDINKSIFRRILFSSMFTVLLGLCVVGLLISFLTKDYIVTSKEDELLRKAKRVNLAVQNITVLDEGIKDLLIFFDQSYETRIWIFDLQGKIVATSAKDEVYIGKSVDNSVVAKVSKGENAVMNIQFEGMKESMLSVIVPWGKDNKVFGGIILQAPVTGINETITNLRETILWGTLFGLLLSAVIASYLSWTISQPLQKIDRVAAKIGMGDYSQRIHIQSKDEIGDLAATINHMVEKLEIVDLEKKKQEQIRQDFLANVSHELRTPLTAMQGFLEALQDGLIDEGAKPRYYGIIYNETLHMNRLVDDIMDLIKLENNEITLSRSAVDIAAVVTQAAFKFEPEATEKNTSISIHTEEDLAKALADSGRLEQICNNLIKNAIKFTENGRITIQAFNEEPYIHLVFSDTGIGISADDQEMIWERFFKVDRGRSKKNQGTGLGLAIVRELVELHEGKIEVQSEIGKGTTFDVWIPNVESSQK</sequence>
<evidence type="ECO:0000256" key="4">
    <source>
        <dbReference type="ARBA" id="ARBA00012438"/>
    </source>
</evidence>
<evidence type="ECO:0000256" key="14">
    <source>
        <dbReference type="ARBA" id="ARBA00023136"/>
    </source>
</evidence>
<evidence type="ECO:0000256" key="13">
    <source>
        <dbReference type="ARBA" id="ARBA00023012"/>
    </source>
</evidence>
<dbReference type="OrthoDB" id="2359336at2"/>
<dbReference type="CDD" id="cd00082">
    <property type="entry name" value="HisKA"/>
    <property type="match status" value="1"/>
</dbReference>
<dbReference type="SUPFAM" id="SSF158472">
    <property type="entry name" value="HAMP domain-like"/>
    <property type="match status" value="1"/>
</dbReference>
<evidence type="ECO:0000256" key="8">
    <source>
        <dbReference type="ARBA" id="ARBA00022692"/>
    </source>
</evidence>